<evidence type="ECO:0000256" key="2">
    <source>
        <dbReference type="SAM" id="Phobius"/>
    </source>
</evidence>
<feature type="region of interest" description="Disordered" evidence="1">
    <location>
        <begin position="1"/>
        <end position="41"/>
    </location>
</feature>
<keyword evidence="2" id="KW-1133">Transmembrane helix</keyword>
<dbReference type="EMBL" id="CP072385">
    <property type="protein sequence ID" value="QUC11056.1"/>
    <property type="molecule type" value="Genomic_DNA"/>
</dbReference>
<evidence type="ECO:0000256" key="1">
    <source>
        <dbReference type="SAM" id="MobiDB-lite"/>
    </source>
</evidence>
<evidence type="ECO:0000313" key="4">
    <source>
        <dbReference type="Proteomes" id="UP000677180"/>
    </source>
</evidence>
<sequence length="236" mass="25531">MTSGSPDPRQPDTSFTEYPPYPQADPPRQYEYPVPPSGPHNQYSSIFQRPTLPEQMPFSLAGNQPLHGTAKQSAIARNAAITGIIDGGAALYGTGFTIVLTDVNMTTMQITPSITSLLAIALGSLITAGLLTGGIFFLRGRGYKTLLSTAICQLLSALCNIIIAFTTAFDGIRKGSAFDGNSLLYRVFTEPFGPFGLALSFSIIALLLMWQWERRASRSSQTMPTTTGQPHQYPFT</sequence>
<feature type="transmembrane region" description="Helical" evidence="2">
    <location>
        <begin position="150"/>
        <end position="172"/>
    </location>
</feature>
<name>A0AB37HYA9_9ACTN</name>
<proteinExistence type="predicted"/>
<feature type="transmembrane region" description="Helical" evidence="2">
    <location>
        <begin position="117"/>
        <end position="138"/>
    </location>
</feature>
<protein>
    <submittedName>
        <fullName evidence="3">Uncharacterized protein</fullName>
    </submittedName>
</protein>
<keyword evidence="2" id="KW-0472">Membrane</keyword>
<feature type="compositionally biased region" description="Polar residues" evidence="1">
    <location>
        <begin position="1"/>
        <end position="16"/>
    </location>
</feature>
<keyword evidence="2" id="KW-0812">Transmembrane</keyword>
<reference evidence="3" key="1">
    <citation type="submission" date="2021-03" db="EMBL/GenBank/DDBJ databases">
        <title>Human Oral Microbial Genomes.</title>
        <authorList>
            <person name="Johnston C.D."/>
            <person name="Chen T."/>
            <person name="Dewhirst F.E."/>
        </authorList>
    </citation>
    <scope>NUCLEOTIDE SEQUENCE</scope>
    <source>
        <strain evidence="3">F0714</strain>
    </source>
</reference>
<dbReference type="AlphaFoldDB" id="A0AB37HYA9"/>
<organism evidence="3 4">
    <name type="scientific">Arachnia propionica</name>
    <dbReference type="NCBI Taxonomy" id="1750"/>
    <lineage>
        <taxon>Bacteria</taxon>
        <taxon>Bacillati</taxon>
        <taxon>Actinomycetota</taxon>
        <taxon>Actinomycetes</taxon>
        <taxon>Propionibacteriales</taxon>
        <taxon>Propionibacteriaceae</taxon>
        <taxon>Arachnia</taxon>
    </lineage>
</organism>
<evidence type="ECO:0000313" key="3">
    <source>
        <dbReference type="EMBL" id="QUC11056.1"/>
    </source>
</evidence>
<gene>
    <name evidence="3" type="ORF">J5A53_15080</name>
</gene>
<dbReference type="Proteomes" id="UP000677180">
    <property type="component" value="Chromosome"/>
</dbReference>
<feature type="transmembrane region" description="Helical" evidence="2">
    <location>
        <begin position="192"/>
        <end position="210"/>
    </location>
</feature>
<dbReference type="RefSeq" id="WP_123823971.1">
    <property type="nucleotide sequence ID" value="NZ_CP040007.1"/>
</dbReference>
<accession>A0AB37HYA9</accession>